<proteinExistence type="predicted"/>
<dbReference type="InterPro" id="IPR007577">
    <property type="entry name" value="GlycoTrfase_DXD_sugar-bd_CS"/>
</dbReference>
<dbReference type="Gene3D" id="3.90.550.20">
    <property type="match status" value="1"/>
</dbReference>
<evidence type="ECO:0000313" key="2">
    <source>
        <dbReference type="EMBL" id="CAF4756799.1"/>
    </source>
</evidence>
<comment type="caution">
    <text evidence="1">The sequence shown here is derived from an EMBL/GenBank/DDBJ whole genome shotgun (WGS) entry which is preliminary data.</text>
</comment>
<name>A0A820WEW9_9BILA</name>
<evidence type="ECO:0000313" key="3">
    <source>
        <dbReference type="Proteomes" id="UP000663851"/>
    </source>
</evidence>
<dbReference type="Proteomes" id="UP000663838">
    <property type="component" value="Unassembled WGS sequence"/>
</dbReference>
<sequence>MLFHTFWNDVHLLNHPILQLHIQSFLYTQNRRCSHLIVWTLPPFDIRVKNAYNMIYAPYVEFRSLIEVAYEMRQVGTYNDHERAEYDVSIIWLNVSDAGLVKTRPLFKVDAHWYELPLKLIFNRRPQLSDAARFIILHRLGGLYVDVDTIYLRDMQPFFKHEFAYHWSILDAFNTAVLRLFPQSNVSSIIIDRARRTRSAWTFLPSSLHTYSLPTDFHRFPCAFFDPVWLTVDGGDPETNKQWKLSEGLFEGFKDSFIQRSKISHQGLTAFDGAFTFHWHSSSSGVMYEPGSYVDQWKQFFDTQVYDQSHKTLVSI</sequence>
<gene>
    <name evidence="1" type="ORF">HFQ381_LOCUS28644</name>
    <name evidence="2" type="ORF">TOA249_LOCUS20768</name>
</gene>
<dbReference type="InterPro" id="IPR029044">
    <property type="entry name" value="Nucleotide-diphossugar_trans"/>
</dbReference>
<dbReference type="SUPFAM" id="SSF53448">
    <property type="entry name" value="Nucleotide-diphospho-sugar transferases"/>
    <property type="match status" value="1"/>
</dbReference>
<accession>A0A820WEW9</accession>
<dbReference type="EMBL" id="CAJOBO010004154">
    <property type="protein sequence ID" value="CAF4513585.1"/>
    <property type="molecule type" value="Genomic_DNA"/>
</dbReference>
<protein>
    <recommendedName>
        <fullName evidence="4">Glycosyltransferase</fullName>
    </recommendedName>
</protein>
<evidence type="ECO:0000313" key="1">
    <source>
        <dbReference type="EMBL" id="CAF4513585.1"/>
    </source>
</evidence>
<evidence type="ECO:0008006" key="4">
    <source>
        <dbReference type="Google" id="ProtNLM"/>
    </source>
</evidence>
<dbReference type="Proteomes" id="UP000663851">
    <property type="component" value="Unassembled WGS sequence"/>
</dbReference>
<dbReference type="AlphaFoldDB" id="A0A820WEW9"/>
<organism evidence="1 3">
    <name type="scientific">Rotaria socialis</name>
    <dbReference type="NCBI Taxonomy" id="392032"/>
    <lineage>
        <taxon>Eukaryota</taxon>
        <taxon>Metazoa</taxon>
        <taxon>Spiralia</taxon>
        <taxon>Gnathifera</taxon>
        <taxon>Rotifera</taxon>
        <taxon>Eurotatoria</taxon>
        <taxon>Bdelloidea</taxon>
        <taxon>Philodinida</taxon>
        <taxon>Philodinidae</taxon>
        <taxon>Rotaria</taxon>
    </lineage>
</organism>
<reference evidence="1" key="1">
    <citation type="submission" date="2021-02" db="EMBL/GenBank/DDBJ databases">
        <authorList>
            <person name="Nowell W R."/>
        </authorList>
    </citation>
    <scope>NUCLEOTIDE SEQUENCE</scope>
</reference>
<dbReference type="Pfam" id="PF04488">
    <property type="entry name" value="Gly_transf_sug"/>
    <property type="match status" value="1"/>
</dbReference>
<dbReference type="EMBL" id="CAJOBS010001730">
    <property type="protein sequence ID" value="CAF4756799.1"/>
    <property type="molecule type" value="Genomic_DNA"/>
</dbReference>